<proteinExistence type="predicted"/>
<sequence>MKISPQPTADQQAAGYVISDGAGARVRVGEQAPAPAPASNPDPDPDPASGPMVWNTAAVAGAGQLETSQARQGEEMR</sequence>
<evidence type="ECO:0000313" key="3">
    <source>
        <dbReference type="Proteomes" id="UP000616885"/>
    </source>
</evidence>
<gene>
    <name evidence="2" type="ORF">IM811_006402</name>
</gene>
<feature type="compositionally biased region" description="Pro residues" evidence="1">
    <location>
        <begin position="34"/>
        <end position="48"/>
    </location>
</feature>
<dbReference type="Proteomes" id="UP000616885">
    <property type="component" value="Unassembled WGS sequence"/>
</dbReference>
<organism evidence="2 3">
    <name type="scientific">Bionectria ochroleuca</name>
    <name type="common">Gliocladium roseum</name>
    <dbReference type="NCBI Taxonomy" id="29856"/>
    <lineage>
        <taxon>Eukaryota</taxon>
        <taxon>Fungi</taxon>
        <taxon>Dikarya</taxon>
        <taxon>Ascomycota</taxon>
        <taxon>Pezizomycotina</taxon>
        <taxon>Sordariomycetes</taxon>
        <taxon>Hypocreomycetidae</taxon>
        <taxon>Hypocreales</taxon>
        <taxon>Bionectriaceae</taxon>
        <taxon>Clonostachys</taxon>
    </lineage>
</organism>
<accession>A0A8H7K4Z5</accession>
<dbReference type="AlphaFoldDB" id="A0A8H7K4Z5"/>
<feature type="region of interest" description="Disordered" evidence="1">
    <location>
        <begin position="26"/>
        <end position="53"/>
    </location>
</feature>
<name>A0A8H7K4Z5_BIOOC</name>
<protein>
    <submittedName>
        <fullName evidence="2">Uncharacterized protein</fullName>
    </submittedName>
</protein>
<dbReference type="EMBL" id="JADCTT010000017">
    <property type="protein sequence ID" value="KAF9743311.1"/>
    <property type="molecule type" value="Genomic_DNA"/>
</dbReference>
<reference evidence="2" key="1">
    <citation type="submission" date="2020-10" db="EMBL/GenBank/DDBJ databases">
        <title>High-Quality Genome Resource of Clonostachys rosea strain S41 by Oxford Nanopore Long-Read Sequencing.</title>
        <authorList>
            <person name="Wang H."/>
        </authorList>
    </citation>
    <scope>NUCLEOTIDE SEQUENCE</scope>
    <source>
        <strain evidence="2">S41</strain>
    </source>
</reference>
<evidence type="ECO:0000256" key="1">
    <source>
        <dbReference type="SAM" id="MobiDB-lite"/>
    </source>
</evidence>
<comment type="caution">
    <text evidence="2">The sequence shown here is derived from an EMBL/GenBank/DDBJ whole genome shotgun (WGS) entry which is preliminary data.</text>
</comment>
<evidence type="ECO:0000313" key="2">
    <source>
        <dbReference type="EMBL" id="KAF9743311.1"/>
    </source>
</evidence>